<evidence type="ECO:0000256" key="3">
    <source>
        <dbReference type="ARBA" id="ARBA00022691"/>
    </source>
</evidence>
<dbReference type="VEuPathDB" id="CryptoDB:Cvel_21883"/>
<dbReference type="InterPro" id="IPR050362">
    <property type="entry name" value="Cation-dep_OMT"/>
</dbReference>
<dbReference type="AlphaFoldDB" id="A0A0G4GH33"/>
<proteinExistence type="inferred from homology"/>
<reference evidence="5" key="1">
    <citation type="submission" date="2014-11" db="EMBL/GenBank/DDBJ databases">
        <authorList>
            <person name="Otto D Thomas"/>
            <person name="Naeem Raeece"/>
        </authorList>
    </citation>
    <scope>NUCLEOTIDE SEQUENCE</scope>
</reference>
<dbReference type="InterPro" id="IPR002935">
    <property type="entry name" value="SAM_O-MeTrfase"/>
</dbReference>
<gene>
    <name evidence="5" type="ORF">Cvel_21883</name>
</gene>
<dbReference type="GO" id="GO:0032259">
    <property type="term" value="P:methylation"/>
    <property type="evidence" value="ECO:0007669"/>
    <property type="project" value="UniProtKB-KW"/>
</dbReference>
<dbReference type="InterPro" id="IPR029063">
    <property type="entry name" value="SAM-dependent_MTases_sf"/>
</dbReference>
<dbReference type="Gene3D" id="3.40.50.150">
    <property type="entry name" value="Vaccinia Virus protein VP39"/>
    <property type="match status" value="1"/>
</dbReference>
<sequence length="340" mass="37387">MMSVSSMLPQDLGKKLAEAGWPVEEQRVCDRIFGCGSVDELLLAVSSLNRGEAAELLGWAQRSSRSVETPTAVVSSDNSDGDPGNYQEWIAKRQVKRNAAKELQSGVIHSAPEATEKPPPFSHSELFYPGVERYALGMTSLPSANLSRVAKLTEEKALFAPCMVGQLEGQFLKTITLMKGARRILDVGTFTGYSAAAFAEAVPSDGVVVTIENDEETARVAAEIFSGFGEETKGKIDLRVTSALEEMKKLRLAGEKFDIIFIDADKDNYIPYYDEAMEGLLSEEGVIMADNSLCALVYEEGDSRRDALHRFNQHVREDERVEQSVLTVREGITVIVPKRK</sequence>
<dbReference type="EMBL" id="CDMZ01001207">
    <property type="protein sequence ID" value="CEM28988.1"/>
    <property type="molecule type" value="Genomic_DNA"/>
</dbReference>
<keyword evidence="2" id="KW-0808">Transferase</keyword>
<dbReference type="GO" id="GO:0008757">
    <property type="term" value="F:S-adenosylmethionine-dependent methyltransferase activity"/>
    <property type="evidence" value="ECO:0007669"/>
    <property type="project" value="TreeGrafter"/>
</dbReference>
<accession>A0A0G4GH33</accession>
<organism evidence="5">
    <name type="scientific">Chromera velia CCMP2878</name>
    <dbReference type="NCBI Taxonomy" id="1169474"/>
    <lineage>
        <taxon>Eukaryota</taxon>
        <taxon>Sar</taxon>
        <taxon>Alveolata</taxon>
        <taxon>Colpodellida</taxon>
        <taxon>Chromeraceae</taxon>
        <taxon>Chromera</taxon>
    </lineage>
</organism>
<dbReference type="Pfam" id="PF01596">
    <property type="entry name" value="Methyltransf_3"/>
    <property type="match status" value="1"/>
</dbReference>
<evidence type="ECO:0000256" key="2">
    <source>
        <dbReference type="ARBA" id="ARBA00022679"/>
    </source>
</evidence>
<keyword evidence="1" id="KW-0489">Methyltransferase</keyword>
<dbReference type="GO" id="GO:0008171">
    <property type="term" value="F:O-methyltransferase activity"/>
    <property type="evidence" value="ECO:0007669"/>
    <property type="project" value="InterPro"/>
</dbReference>
<dbReference type="CDD" id="cd02440">
    <property type="entry name" value="AdoMet_MTases"/>
    <property type="match status" value="1"/>
</dbReference>
<evidence type="ECO:0000256" key="4">
    <source>
        <dbReference type="ARBA" id="ARBA00023453"/>
    </source>
</evidence>
<dbReference type="PANTHER" id="PTHR10509:SF14">
    <property type="entry name" value="CAFFEOYL-COA O-METHYLTRANSFERASE 3-RELATED"/>
    <property type="match status" value="1"/>
</dbReference>
<protein>
    <submittedName>
        <fullName evidence="5">Uncharacterized protein</fullName>
    </submittedName>
</protein>
<evidence type="ECO:0000256" key="1">
    <source>
        <dbReference type="ARBA" id="ARBA00022603"/>
    </source>
</evidence>
<comment type="similarity">
    <text evidence="4">Belongs to the class I-like SAM-binding methyltransferase superfamily. Cation-dependent O-methyltransferase family.</text>
</comment>
<dbReference type="PROSITE" id="PS51682">
    <property type="entry name" value="SAM_OMT_I"/>
    <property type="match status" value="1"/>
</dbReference>
<dbReference type="PANTHER" id="PTHR10509">
    <property type="entry name" value="O-METHYLTRANSFERASE-RELATED"/>
    <property type="match status" value="1"/>
</dbReference>
<dbReference type="PhylomeDB" id="A0A0G4GH33"/>
<dbReference type="SUPFAM" id="SSF53335">
    <property type="entry name" value="S-adenosyl-L-methionine-dependent methyltransferases"/>
    <property type="match status" value="1"/>
</dbReference>
<keyword evidence="3" id="KW-0949">S-adenosyl-L-methionine</keyword>
<evidence type="ECO:0000313" key="5">
    <source>
        <dbReference type="EMBL" id="CEM28988.1"/>
    </source>
</evidence>
<name>A0A0G4GH33_9ALVE</name>